<gene>
    <name evidence="4" type="ORF">ASCRUDRAFT_38052</name>
</gene>
<dbReference type="STRING" id="1344418.A0A1D2VCM9"/>
<dbReference type="GO" id="GO:0034515">
    <property type="term" value="C:proteasome storage granule"/>
    <property type="evidence" value="ECO:0007669"/>
    <property type="project" value="EnsemblFungi"/>
</dbReference>
<dbReference type="SMART" id="SM00088">
    <property type="entry name" value="PINT"/>
    <property type="match status" value="1"/>
</dbReference>
<keyword evidence="5" id="KW-1185">Reference proteome</keyword>
<evidence type="ECO:0000256" key="1">
    <source>
        <dbReference type="ARBA" id="ARBA00006207"/>
    </source>
</evidence>
<feature type="domain" description="PCI" evidence="3">
    <location>
        <begin position="204"/>
        <end position="375"/>
    </location>
</feature>
<dbReference type="PANTHER" id="PTHR10539">
    <property type="entry name" value="26S PROTEASOME NON-ATPASE REGULATORY SUBUNIT 13"/>
    <property type="match status" value="1"/>
</dbReference>
<dbReference type="EMBL" id="KV454487">
    <property type="protein sequence ID" value="ODV59260.1"/>
    <property type="molecule type" value="Genomic_DNA"/>
</dbReference>
<comment type="similarity">
    <text evidence="1">Belongs to the proteasome subunit S11 family.</text>
</comment>
<dbReference type="GO" id="GO:0005829">
    <property type="term" value="C:cytosol"/>
    <property type="evidence" value="ECO:0007669"/>
    <property type="project" value="EnsemblFungi"/>
</dbReference>
<accession>A0A1D2VCM9</accession>
<dbReference type="SUPFAM" id="SSF46785">
    <property type="entry name" value="Winged helix' DNA-binding domain"/>
    <property type="match status" value="1"/>
</dbReference>
<dbReference type="Proteomes" id="UP000095038">
    <property type="component" value="Unassembled WGS sequence"/>
</dbReference>
<dbReference type="Pfam" id="PF22037">
    <property type="entry name" value="PSD13_N"/>
    <property type="match status" value="1"/>
</dbReference>
<name>A0A1D2VCM9_9ASCO</name>
<evidence type="ECO:0000313" key="5">
    <source>
        <dbReference type="Proteomes" id="UP000095038"/>
    </source>
</evidence>
<dbReference type="GO" id="GO:0005198">
    <property type="term" value="F:structural molecule activity"/>
    <property type="evidence" value="ECO:0007669"/>
    <property type="project" value="EnsemblFungi"/>
</dbReference>
<dbReference type="Pfam" id="PF01399">
    <property type="entry name" value="PCI"/>
    <property type="match status" value="1"/>
</dbReference>
<dbReference type="InterPro" id="IPR035298">
    <property type="entry name" value="PSMD13"/>
</dbReference>
<dbReference type="Pfam" id="PF18261">
    <property type="entry name" value="Rpn9_C"/>
    <property type="match status" value="1"/>
</dbReference>
<dbReference type="GO" id="GO:0008541">
    <property type="term" value="C:proteasome regulatory particle, lid subcomplex"/>
    <property type="evidence" value="ECO:0007669"/>
    <property type="project" value="EnsemblFungi"/>
</dbReference>
<dbReference type="InterPro" id="IPR040798">
    <property type="entry name" value="Rpn9_C"/>
</dbReference>
<reference evidence="5" key="1">
    <citation type="submission" date="2016-05" db="EMBL/GenBank/DDBJ databases">
        <title>Comparative genomics of biotechnologically important yeasts.</title>
        <authorList>
            <consortium name="DOE Joint Genome Institute"/>
            <person name="Riley R."/>
            <person name="Haridas S."/>
            <person name="Wolfe K.H."/>
            <person name="Lopes M.R."/>
            <person name="Hittinger C.T."/>
            <person name="Goker M."/>
            <person name="Salamov A."/>
            <person name="Wisecaver J."/>
            <person name="Long T.M."/>
            <person name="Aerts A.L."/>
            <person name="Barry K."/>
            <person name="Choi C."/>
            <person name="Clum A."/>
            <person name="Coughlan A.Y."/>
            <person name="Deshpande S."/>
            <person name="Douglass A.P."/>
            <person name="Hanson S.J."/>
            <person name="Klenk H.-P."/>
            <person name="Labutti K."/>
            <person name="Lapidus A."/>
            <person name="Lindquist E."/>
            <person name="Lipzen A."/>
            <person name="Meier-Kolthoff J.P."/>
            <person name="Ohm R.A."/>
            <person name="Otillar R.P."/>
            <person name="Pangilinan J."/>
            <person name="Peng Y."/>
            <person name="Rokas A."/>
            <person name="Rosa C.A."/>
            <person name="Scheuner C."/>
            <person name="Sibirny A.A."/>
            <person name="Slot J.C."/>
            <person name="Stielow J.B."/>
            <person name="Sun H."/>
            <person name="Kurtzman C.P."/>
            <person name="Blackwell M."/>
            <person name="Grigoriev I.V."/>
            <person name="Jeffries T.W."/>
        </authorList>
    </citation>
    <scope>NUCLEOTIDE SEQUENCE [LARGE SCALE GENOMIC DNA]</scope>
    <source>
        <strain evidence="5">DSM 1968</strain>
    </source>
</reference>
<sequence length="415" mass="48860">MADQENEDASTVLATLRIESNEDLIPFFYTFEDYYERKLWHQLTKSVDEFFHNELSKPIRVRLFHQFILKFYQNINQLKFVQFALTASSEIESNEEKLFFLQNIKDKLEANLPEDYHNYNKNKKIAFNLNDCFNKIDDKIDAFIFLQIEISRIQLFLNELEKSREILDKMALEIDLLSSINNVINASFYSTNAQYYKLKNDYNDFYKNSLLYLACLDSDLLNELSEVDKQLIAYDLSIAALLGDKIYNFGELLLHDILNSLKNDKYSWLRDFLFILNSGDLNKFESVLSSIFEKSPLLLQNEFFLKQKICLMALIELIFQKPNGQRVLTFNEISKTTRLPINDVEHLVMRALSLNLLKGFIDQVNNTITVTWVQPRIMNIDQVESMRDKLDSWSNNVENLAGFMRDNGNEIWTFV</sequence>
<protein>
    <submittedName>
        <fullName evidence="4">PCI-domain-containing protein</fullName>
    </submittedName>
</protein>
<dbReference type="OrthoDB" id="1093at2759"/>
<dbReference type="GeneID" id="30964455"/>
<dbReference type="PANTHER" id="PTHR10539:SF0">
    <property type="entry name" value="26S PROTEASOME NON-ATPASE REGULATORY SUBUNIT 13"/>
    <property type="match status" value="1"/>
</dbReference>
<evidence type="ECO:0000256" key="2">
    <source>
        <dbReference type="ARBA" id="ARBA00022942"/>
    </source>
</evidence>
<dbReference type="GO" id="GO:0043161">
    <property type="term" value="P:proteasome-mediated ubiquitin-dependent protein catabolic process"/>
    <property type="evidence" value="ECO:0007669"/>
    <property type="project" value="EnsemblFungi"/>
</dbReference>
<dbReference type="FunCoup" id="A0A1D2VCM9">
    <property type="interactions" value="1392"/>
</dbReference>
<dbReference type="GO" id="GO:0005634">
    <property type="term" value="C:nucleus"/>
    <property type="evidence" value="ECO:0007669"/>
    <property type="project" value="EnsemblFungi"/>
</dbReference>
<dbReference type="PROSITE" id="PS50250">
    <property type="entry name" value="PCI"/>
    <property type="match status" value="1"/>
</dbReference>
<dbReference type="GO" id="GO:0043248">
    <property type="term" value="P:proteasome assembly"/>
    <property type="evidence" value="ECO:0007669"/>
    <property type="project" value="EnsemblFungi"/>
</dbReference>
<dbReference type="RefSeq" id="XP_020045567.1">
    <property type="nucleotide sequence ID" value="XM_020190819.1"/>
</dbReference>
<dbReference type="InterPro" id="IPR036390">
    <property type="entry name" value="WH_DNA-bd_sf"/>
</dbReference>
<evidence type="ECO:0000259" key="3">
    <source>
        <dbReference type="PROSITE" id="PS50250"/>
    </source>
</evidence>
<dbReference type="AlphaFoldDB" id="A0A1D2VCM9"/>
<evidence type="ECO:0000313" key="4">
    <source>
        <dbReference type="EMBL" id="ODV59260.1"/>
    </source>
</evidence>
<dbReference type="InParanoid" id="A0A1D2VCM9"/>
<dbReference type="InterPro" id="IPR000717">
    <property type="entry name" value="PCI_dom"/>
</dbReference>
<proteinExistence type="inferred from homology"/>
<dbReference type="InterPro" id="IPR054179">
    <property type="entry name" value="PSD13_N"/>
</dbReference>
<organism evidence="4 5">
    <name type="scientific">Ascoidea rubescens DSM 1968</name>
    <dbReference type="NCBI Taxonomy" id="1344418"/>
    <lineage>
        <taxon>Eukaryota</taxon>
        <taxon>Fungi</taxon>
        <taxon>Dikarya</taxon>
        <taxon>Ascomycota</taxon>
        <taxon>Saccharomycotina</taxon>
        <taxon>Saccharomycetes</taxon>
        <taxon>Ascoideaceae</taxon>
        <taxon>Ascoidea</taxon>
    </lineage>
</organism>
<keyword evidence="2" id="KW-0647">Proteasome</keyword>